<organism evidence="6 7">
    <name type="scientific">Paraburkholderia saeva</name>
    <dbReference type="NCBI Taxonomy" id="2777537"/>
    <lineage>
        <taxon>Bacteria</taxon>
        <taxon>Pseudomonadati</taxon>
        <taxon>Pseudomonadota</taxon>
        <taxon>Betaproteobacteria</taxon>
        <taxon>Burkholderiales</taxon>
        <taxon>Burkholderiaceae</taxon>
        <taxon>Paraburkholderia</taxon>
    </lineage>
</organism>
<dbReference type="InterPro" id="IPR028082">
    <property type="entry name" value="Peripla_BP_I"/>
</dbReference>
<dbReference type="EMBL" id="CAJQZC010000003">
    <property type="protein sequence ID" value="CAG4895102.1"/>
    <property type="molecule type" value="Genomic_DNA"/>
</dbReference>
<evidence type="ECO:0000313" key="7">
    <source>
        <dbReference type="Proteomes" id="UP000789704"/>
    </source>
</evidence>
<evidence type="ECO:0000256" key="4">
    <source>
        <dbReference type="ARBA" id="ARBA00023163"/>
    </source>
</evidence>
<keyword evidence="1" id="KW-0678">Repressor</keyword>
<dbReference type="PANTHER" id="PTHR30146:SF95">
    <property type="entry name" value="RIBOSE OPERON REPRESSOR"/>
    <property type="match status" value="1"/>
</dbReference>
<dbReference type="SUPFAM" id="SSF53822">
    <property type="entry name" value="Periplasmic binding protein-like I"/>
    <property type="match status" value="1"/>
</dbReference>
<keyword evidence="7" id="KW-1185">Reference proteome</keyword>
<keyword evidence="4" id="KW-0804">Transcription</keyword>
<dbReference type="SMART" id="SM00354">
    <property type="entry name" value="HTH_LACI"/>
    <property type="match status" value="1"/>
</dbReference>
<sequence length="349" mass="37685">MHMNDREKDKDKSWATAEDVAKLAGVSRSAVSRAFTPGASISGKTKKLVMQAAEKLGYQVDINARNMIQGRSSFVGVVTSGLANPFRVKLLAPLAHYLGEHGFLPILMNADDADQIAHSLQILLSYRIAGVIMTSGAPPLALAHEYVSRRIPVAMVNRAAELEGADVVNSDNDAGGRMAAQRLIQAGATRFAFVGPHISNFSGKARCDAFVDALKGLPRRRGDVELCNTSTDSYESGQQAGNTLLNRSRGIPDGVFCATDMIALGFIDAVRHRFGKRVPDDIRVVGFDDIQHAGLDSYRLSTVAQNVQELARHTVQVLVERMNDFDTPAQVRVVPVSFVERDTAGPVSG</sequence>
<comment type="caution">
    <text evidence="6">The sequence shown here is derived from an EMBL/GenBank/DDBJ whole genome shotgun (WGS) entry which is preliminary data.</text>
</comment>
<protein>
    <submittedName>
        <fullName evidence="6">HTH-type transcriptional regulator DegA</fullName>
    </submittedName>
</protein>
<dbReference type="GO" id="GO:0000976">
    <property type="term" value="F:transcription cis-regulatory region binding"/>
    <property type="evidence" value="ECO:0007669"/>
    <property type="project" value="TreeGrafter"/>
</dbReference>
<evidence type="ECO:0000259" key="5">
    <source>
        <dbReference type="PROSITE" id="PS50932"/>
    </source>
</evidence>
<gene>
    <name evidence="6" type="primary">degA_2</name>
    <name evidence="6" type="ORF">LMG31841_02069</name>
</gene>
<evidence type="ECO:0000256" key="3">
    <source>
        <dbReference type="ARBA" id="ARBA00023125"/>
    </source>
</evidence>
<dbReference type="PROSITE" id="PS50932">
    <property type="entry name" value="HTH_LACI_2"/>
    <property type="match status" value="1"/>
</dbReference>
<proteinExistence type="predicted"/>
<dbReference type="Gene3D" id="3.40.50.2300">
    <property type="match status" value="2"/>
</dbReference>
<keyword evidence="2" id="KW-0805">Transcription regulation</keyword>
<feature type="domain" description="HTH lacI-type" evidence="5">
    <location>
        <begin position="15"/>
        <end position="69"/>
    </location>
</feature>
<dbReference type="SUPFAM" id="SSF47413">
    <property type="entry name" value="lambda repressor-like DNA-binding domains"/>
    <property type="match status" value="1"/>
</dbReference>
<dbReference type="CDD" id="cd06278">
    <property type="entry name" value="PBP1_LacI-like"/>
    <property type="match status" value="1"/>
</dbReference>
<name>A0A9N8RW65_9BURK</name>
<dbReference type="Pfam" id="PF13377">
    <property type="entry name" value="Peripla_BP_3"/>
    <property type="match status" value="1"/>
</dbReference>
<keyword evidence="3" id="KW-0238">DNA-binding</keyword>
<evidence type="ECO:0000313" key="6">
    <source>
        <dbReference type="EMBL" id="CAG4895102.1"/>
    </source>
</evidence>
<evidence type="ECO:0000256" key="2">
    <source>
        <dbReference type="ARBA" id="ARBA00023015"/>
    </source>
</evidence>
<reference evidence="6" key="1">
    <citation type="submission" date="2021-04" db="EMBL/GenBank/DDBJ databases">
        <authorList>
            <person name="Vanwijnsberghe S."/>
        </authorList>
    </citation>
    <scope>NUCLEOTIDE SEQUENCE</scope>
    <source>
        <strain evidence="6">LMG 31841</strain>
    </source>
</reference>
<dbReference type="InterPro" id="IPR010982">
    <property type="entry name" value="Lambda_DNA-bd_dom_sf"/>
</dbReference>
<dbReference type="GO" id="GO:0003700">
    <property type="term" value="F:DNA-binding transcription factor activity"/>
    <property type="evidence" value="ECO:0007669"/>
    <property type="project" value="TreeGrafter"/>
</dbReference>
<dbReference type="Gene3D" id="1.10.260.40">
    <property type="entry name" value="lambda repressor-like DNA-binding domains"/>
    <property type="match status" value="1"/>
</dbReference>
<dbReference type="InterPro" id="IPR000843">
    <property type="entry name" value="HTH_LacI"/>
</dbReference>
<dbReference type="InterPro" id="IPR046335">
    <property type="entry name" value="LacI/GalR-like_sensor"/>
</dbReference>
<accession>A0A9N8RW65</accession>
<dbReference type="Pfam" id="PF00356">
    <property type="entry name" value="LacI"/>
    <property type="match status" value="1"/>
</dbReference>
<dbReference type="AlphaFoldDB" id="A0A9N8RW65"/>
<dbReference type="CDD" id="cd01392">
    <property type="entry name" value="HTH_LacI"/>
    <property type="match status" value="1"/>
</dbReference>
<evidence type="ECO:0000256" key="1">
    <source>
        <dbReference type="ARBA" id="ARBA00022491"/>
    </source>
</evidence>
<dbReference type="Proteomes" id="UP000789704">
    <property type="component" value="Unassembled WGS sequence"/>
</dbReference>
<dbReference type="PANTHER" id="PTHR30146">
    <property type="entry name" value="LACI-RELATED TRANSCRIPTIONAL REPRESSOR"/>
    <property type="match status" value="1"/>
</dbReference>